<evidence type="ECO:0000313" key="2">
    <source>
        <dbReference type="EMBL" id="MBB2188326.1"/>
    </source>
</evidence>
<comment type="caution">
    <text evidence="2">The sequence shown here is derived from an EMBL/GenBank/DDBJ whole genome shotgun (WGS) entry which is preliminary data.</text>
</comment>
<protein>
    <submittedName>
        <fullName evidence="2">Uncharacterized protein</fullName>
    </submittedName>
</protein>
<name>A0A7W4PEX6_GLULI</name>
<gene>
    <name evidence="2" type="ORF">HLH32_18515</name>
</gene>
<evidence type="ECO:0000313" key="3">
    <source>
        <dbReference type="Proteomes" id="UP000562982"/>
    </source>
</evidence>
<reference evidence="2 3" key="1">
    <citation type="submission" date="2020-04" db="EMBL/GenBank/DDBJ databases">
        <title>Description of novel Gluconacetobacter.</title>
        <authorList>
            <person name="Sombolestani A."/>
        </authorList>
    </citation>
    <scope>NUCLEOTIDE SEQUENCE [LARGE SCALE GENOMIC DNA]</scope>
    <source>
        <strain evidence="2 3">LMG 1382</strain>
    </source>
</reference>
<dbReference type="EMBL" id="JABEQI010000020">
    <property type="protein sequence ID" value="MBB2188326.1"/>
    <property type="molecule type" value="Genomic_DNA"/>
</dbReference>
<accession>A0A7W4PEX6</accession>
<dbReference type="RefSeq" id="WP_141289193.1">
    <property type="nucleotide sequence ID" value="NZ_BJMI01000046.1"/>
</dbReference>
<proteinExistence type="predicted"/>
<sequence length="171" mass="19342">MLNNLFRVMLSLTSVCPIFLSLAYVEYFRECHVYMSIFFIVLFFVIVVVARTIINLSKKKLEIIPISIKKAKSTDKEVISFCASYALPVIFRSNSVSDLQSWLVAASILFFVLLMTNAMPANPVLGVLGYHFYEVDSDAGMGYVLITKKQITHIRQITRVVQIGEYGILEA</sequence>
<keyword evidence="1" id="KW-0812">Transmembrane</keyword>
<feature type="transmembrane region" description="Helical" evidence="1">
    <location>
        <begin position="33"/>
        <end position="56"/>
    </location>
</feature>
<evidence type="ECO:0000256" key="1">
    <source>
        <dbReference type="SAM" id="Phobius"/>
    </source>
</evidence>
<keyword evidence="1" id="KW-0472">Membrane</keyword>
<dbReference type="AlphaFoldDB" id="A0A7W4PEX6"/>
<keyword evidence="1" id="KW-1133">Transmembrane helix</keyword>
<feature type="transmembrane region" description="Helical" evidence="1">
    <location>
        <begin position="99"/>
        <end position="116"/>
    </location>
</feature>
<dbReference type="OrthoDB" id="6998690at2"/>
<dbReference type="Proteomes" id="UP000562982">
    <property type="component" value="Unassembled WGS sequence"/>
</dbReference>
<organism evidence="2 3">
    <name type="scientific">Gluconacetobacter liquefaciens</name>
    <name type="common">Acetobacter liquefaciens</name>
    <dbReference type="NCBI Taxonomy" id="89584"/>
    <lineage>
        <taxon>Bacteria</taxon>
        <taxon>Pseudomonadati</taxon>
        <taxon>Pseudomonadota</taxon>
        <taxon>Alphaproteobacteria</taxon>
        <taxon>Acetobacterales</taxon>
        <taxon>Acetobacteraceae</taxon>
        <taxon>Gluconacetobacter</taxon>
    </lineage>
</organism>